<dbReference type="EMBL" id="CP099489">
    <property type="protein sequence ID" value="USQ80705.1"/>
    <property type="molecule type" value="Genomic_DNA"/>
</dbReference>
<feature type="chain" id="PRO_5046958213" description="Phosphate-binding protein" evidence="6">
    <location>
        <begin position="23"/>
        <end position="412"/>
    </location>
</feature>
<dbReference type="CDD" id="cd13565">
    <property type="entry name" value="PBP2_PstS"/>
    <property type="match status" value="1"/>
</dbReference>
<feature type="signal peptide" evidence="6">
    <location>
        <begin position="1"/>
        <end position="22"/>
    </location>
</feature>
<name>A0ABY4YWV0_9MICO</name>
<feature type="domain" description="PBP" evidence="7">
    <location>
        <begin position="83"/>
        <end position="379"/>
    </location>
</feature>
<keyword evidence="3 4" id="KW-0592">Phosphate transport</keyword>
<dbReference type="PANTHER" id="PTHR42996">
    <property type="entry name" value="PHOSPHATE-BINDING PROTEIN PSTS"/>
    <property type="match status" value="1"/>
</dbReference>
<dbReference type="RefSeq" id="WP_252594087.1">
    <property type="nucleotide sequence ID" value="NZ_CP099489.1"/>
</dbReference>
<dbReference type="InterPro" id="IPR005673">
    <property type="entry name" value="ABC_phos-bd_PstS"/>
</dbReference>
<reference evidence="8" key="1">
    <citation type="submission" date="2022-06" db="EMBL/GenBank/DDBJ databases">
        <title>Ornithinimicrobium HY1793.</title>
        <authorList>
            <person name="Huang Y."/>
        </authorList>
    </citation>
    <scope>NUCLEOTIDE SEQUENCE</scope>
    <source>
        <strain evidence="8">HY1793</strain>
    </source>
</reference>
<evidence type="ECO:0000256" key="4">
    <source>
        <dbReference type="PIRNR" id="PIRNR002756"/>
    </source>
</evidence>
<evidence type="ECO:0000313" key="9">
    <source>
        <dbReference type="Proteomes" id="UP001056455"/>
    </source>
</evidence>
<dbReference type="InterPro" id="IPR024370">
    <property type="entry name" value="PBP_domain"/>
</dbReference>
<dbReference type="Proteomes" id="UP001056455">
    <property type="component" value="Chromosome"/>
</dbReference>
<feature type="region of interest" description="Disordered" evidence="5">
    <location>
        <begin position="25"/>
        <end position="95"/>
    </location>
</feature>
<keyword evidence="6" id="KW-0732">Signal</keyword>
<proteinExistence type="inferred from homology"/>
<evidence type="ECO:0000256" key="3">
    <source>
        <dbReference type="ARBA" id="ARBA00022592"/>
    </source>
</evidence>
<dbReference type="Gene3D" id="3.40.190.10">
    <property type="entry name" value="Periplasmic binding protein-like II"/>
    <property type="match status" value="2"/>
</dbReference>
<feature type="compositionally biased region" description="Polar residues" evidence="5">
    <location>
        <begin position="401"/>
        <end position="412"/>
    </location>
</feature>
<evidence type="ECO:0000256" key="5">
    <source>
        <dbReference type="SAM" id="MobiDB-lite"/>
    </source>
</evidence>
<accession>A0ABY4YWV0</accession>
<dbReference type="NCBIfam" id="TIGR00975">
    <property type="entry name" value="3a0107s03"/>
    <property type="match status" value="1"/>
</dbReference>
<dbReference type="PIRSF" id="PIRSF002756">
    <property type="entry name" value="PstS"/>
    <property type="match status" value="1"/>
</dbReference>
<dbReference type="PANTHER" id="PTHR42996:SF1">
    <property type="entry name" value="PHOSPHATE-BINDING PROTEIN PSTS"/>
    <property type="match status" value="1"/>
</dbReference>
<feature type="compositionally biased region" description="Acidic residues" evidence="5">
    <location>
        <begin position="34"/>
        <end position="60"/>
    </location>
</feature>
<evidence type="ECO:0000256" key="2">
    <source>
        <dbReference type="ARBA" id="ARBA00022448"/>
    </source>
</evidence>
<comment type="similarity">
    <text evidence="1 4">Belongs to the PstS family.</text>
</comment>
<evidence type="ECO:0000256" key="6">
    <source>
        <dbReference type="SAM" id="SignalP"/>
    </source>
</evidence>
<gene>
    <name evidence="8" type="primary">pstS</name>
    <name evidence="8" type="ORF">NF556_03335</name>
</gene>
<dbReference type="InterPro" id="IPR050962">
    <property type="entry name" value="Phosphate-bind_PstS"/>
</dbReference>
<evidence type="ECO:0000259" key="7">
    <source>
        <dbReference type="Pfam" id="PF12849"/>
    </source>
</evidence>
<keyword evidence="9" id="KW-1185">Reference proteome</keyword>
<evidence type="ECO:0000313" key="8">
    <source>
        <dbReference type="EMBL" id="USQ80705.1"/>
    </source>
</evidence>
<dbReference type="Pfam" id="PF12849">
    <property type="entry name" value="PBP_like_2"/>
    <property type="match status" value="1"/>
</dbReference>
<feature type="region of interest" description="Disordered" evidence="5">
    <location>
        <begin position="386"/>
        <end position="412"/>
    </location>
</feature>
<organism evidence="8 9">
    <name type="scientific">Ornithinimicrobium faecis</name>
    <dbReference type="NCBI Taxonomy" id="2934158"/>
    <lineage>
        <taxon>Bacteria</taxon>
        <taxon>Bacillati</taxon>
        <taxon>Actinomycetota</taxon>
        <taxon>Actinomycetes</taxon>
        <taxon>Micrococcales</taxon>
        <taxon>Ornithinimicrobiaceae</taxon>
        <taxon>Ornithinimicrobium</taxon>
    </lineage>
</organism>
<keyword evidence="2 4" id="KW-0813">Transport</keyword>
<evidence type="ECO:0000256" key="1">
    <source>
        <dbReference type="ARBA" id="ARBA00008725"/>
    </source>
</evidence>
<feature type="compositionally biased region" description="Low complexity" evidence="5">
    <location>
        <begin position="80"/>
        <end position="95"/>
    </location>
</feature>
<dbReference type="SUPFAM" id="SSF53850">
    <property type="entry name" value="Periplasmic binding protein-like II"/>
    <property type="match status" value="1"/>
</dbReference>
<protein>
    <recommendedName>
        <fullName evidence="4">Phosphate-binding protein</fullName>
    </recommendedName>
</protein>
<sequence>MKLNRLGSTLAIAMAASLVLTACGDDNPTASDETTTEEEAADDGAADDGATDDAADDSADESAAGEGEDSTAETGGAGEGDAPAAELSGTLSGAGASSQDSAMAAWIAGYNQGQPGVTVNYDGVGSGGGREQLVAGAVDFAGSDAYLDEEEATAAQEVCGPDGAMNIPVYISPVAIPYNVPGVDTLNLTPSVLAQIFNQQITTWNDPAIAADNPDADLPEADITVVNRSDESGTTENFMEYLSAVAAEDWEHEADKVWPVAGGEAAQGTSGVIQVVGATENAIGYADASAVGSLSTALIGVGDEFVEFSPEAAAKVVDASEPAETGVEGDLALELARDTTESGAYPIVLVSYHIVCSNYSNAAQGDMVKDFIGYVISEEGQAASAEAAGSAPISEDLRTAATESLDSITTGE</sequence>
<dbReference type="PROSITE" id="PS51257">
    <property type="entry name" value="PROKAR_LIPOPROTEIN"/>
    <property type="match status" value="1"/>
</dbReference>